<evidence type="ECO:0000256" key="2">
    <source>
        <dbReference type="ARBA" id="ARBA00022837"/>
    </source>
</evidence>
<dbReference type="InterPro" id="IPR002048">
    <property type="entry name" value="EF_hand_dom"/>
</dbReference>
<dbReference type="InterPro" id="IPR011992">
    <property type="entry name" value="EF-hand-dom_pair"/>
</dbReference>
<dbReference type="SMART" id="SM00054">
    <property type="entry name" value="EFh"/>
    <property type="match status" value="3"/>
</dbReference>
<reference evidence="4" key="1">
    <citation type="submission" date="2021-01" db="EMBL/GenBank/DDBJ databases">
        <authorList>
            <person name="Corre E."/>
            <person name="Pelletier E."/>
            <person name="Niang G."/>
            <person name="Scheremetjew M."/>
            <person name="Finn R."/>
            <person name="Kale V."/>
            <person name="Holt S."/>
            <person name="Cochrane G."/>
            <person name="Meng A."/>
            <person name="Brown T."/>
            <person name="Cohen L."/>
        </authorList>
    </citation>
    <scope>NUCLEOTIDE SEQUENCE</scope>
    <source>
        <strain evidence="4">CCAP 1951/1</strain>
    </source>
</reference>
<evidence type="ECO:0000256" key="1">
    <source>
        <dbReference type="ARBA" id="ARBA00022737"/>
    </source>
</evidence>
<dbReference type="GO" id="GO:0005509">
    <property type="term" value="F:calcium ion binding"/>
    <property type="evidence" value="ECO:0007669"/>
    <property type="project" value="InterPro"/>
</dbReference>
<dbReference type="Pfam" id="PF13499">
    <property type="entry name" value="EF-hand_7"/>
    <property type="match status" value="2"/>
</dbReference>
<dbReference type="GO" id="GO:0016460">
    <property type="term" value="C:myosin II complex"/>
    <property type="evidence" value="ECO:0007669"/>
    <property type="project" value="TreeGrafter"/>
</dbReference>
<evidence type="ECO:0000259" key="3">
    <source>
        <dbReference type="PROSITE" id="PS50222"/>
    </source>
</evidence>
<dbReference type="SUPFAM" id="SSF47473">
    <property type="entry name" value="EF-hand"/>
    <property type="match status" value="1"/>
</dbReference>
<dbReference type="PROSITE" id="PS00018">
    <property type="entry name" value="EF_HAND_1"/>
    <property type="match status" value="1"/>
</dbReference>
<dbReference type="PROSITE" id="PS50222">
    <property type="entry name" value="EF_HAND_2"/>
    <property type="match status" value="2"/>
</dbReference>
<dbReference type="EMBL" id="HBGF01011286">
    <property type="protein sequence ID" value="CAD9101542.1"/>
    <property type="molecule type" value="Transcribed_RNA"/>
</dbReference>
<feature type="domain" description="EF-hand" evidence="3">
    <location>
        <begin position="85"/>
        <end position="120"/>
    </location>
</feature>
<dbReference type="Gene3D" id="1.10.238.10">
    <property type="entry name" value="EF-hand"/>
    <property type="match status" value="1"/>
</dbReference>
<organism evidence="4">
    <name type="scientific">Neobodo designis</name>
    <name type="common">Flagellated protozoan</name>
    <name type="synonym">Bodo designis</name>
    <dbReference type="NCBI Taxonomy" id="312471"/>
    <lineage>
        <taxon>Eukaryota</taxon>
        <taxon>Discoba</taxon>
        <taxon>Euglenozoa</taxon>
        <taxon>Kinetoplastea</taxon>
        <taxon>Metakinetoplastina</taxon>
        <taxon>Neobodonida</taxon>
        <taxon>Neobodo</taxon>
    </lineage>
</organism>
<proteinExistence type="predicted"/>
<dbReference type="InterPro" id="IPR018247">
    <property type="entry name" value="EF_Hand_1_Ca_BS"/>
</dbReference>
<gene>
    <name evidence="4" type="ORF">NDES1114_LOCUS7498</name>
</gene>
<keyword evidence="1" id="KW-0677">Repeat</keyword>
<accession>A0A7S1PSS8</accession>
<feature type="domain" description="EF-hand" evidence="3">
    <location>
        <begin position="12"/>
        <end position="47"/>
    </location>
</feature>
<dbReference type="PANTHER" id="PTHR23048">
    <property type="entry name" value="MYOSIN LIGHT CHAIN 1, 3"/>
    <property type="match status" value="1"/>
</dbReference>
<dbReference type="InterPro" id="IPR050230">
    <property type="entry name" value="CALM/Myosin/TropC-like"/>
</dbReference>
<dbReference type="FunFam" id="1.10.238.10:FF:000001">
    <property type="entry name" value="Calmodulin 1"/>
    <property type="match status" value="1"/>
</dbReference>
<name>A0A7S1PSS8_NEODS</name>
<protein>
    <recommendedName>
        <fullName evidence="3">EF-hand domain-containing protein</fullName>
    </recommendedName>
</protein>
<dbReference type="AlphaFoldDB" id="A0A7S1PSS8"/>
<keyword evidence="2" id="KW-0106">Calcium</keyword>
<dbReference type="PANTHER" id="PTHR23048:SF0">
    <property type="entry name" value="CALMODULIN LIKE 3"/>
    <property type="match status" value="1"/>
</dbReference>
<sequence length="160" mass="17799">MDFAYGEEFPEKDKEFFTKNFQLFDKDNSGHIALADVGPALQMCGIAPSKAQIEEISKLADRDGSGVVSNATFLNCVFYAFKTYKTLEDLKDAFRTFDGDGRGVLTQSELRYILTTLGEPLTQEEMNGFLAECQFESDPDGNVLYEGVAGRFMPAFLQAL</sequence>
<evidence type="ECO:0000313" key="4">
    <source>
        <dbReference type="EMBL" id="CAD9101542.1"/>
    </source>
</evidence>